<evidence type="ECO:0000313" key="1">
    <source>
        <dbReference type="EMBL" id="PTN10598.1"/>
    </source>
</evidence>
<dbReference type="OrthoDB" id="1117347at2"/>
<organism evidence="1 2">
    <name type="scientific">Mangrovibacterium marinum</name>
    <dbReference type="NCBI Taxonomy" id="1639118"/>
    <lineage>
        <taxon>Bacteria</taxon>
        <taxon>Pseudomonadati</taxon>
        <taxon>Bacteroidota</taxon>
        <taxon>Bacteroidia</taxon>
        <taxon>Marinilabiliales</taxon>
        <taxon>Prolixibacteraceae</taxon>
        <taxon>Mangrovibacterium</taxon>
    </lineage>
</organism>
<accession>A0A2T5C6M4</accession>
<dbReference type="Proteomes" id="UP000243525">
    <property type="component" value="Unassembled WGS sequence"/>
</dbReference>
<gene>
    <name evidence="1" type="ORF">C8N47_101248</name>
</gene>
<dbReference type="AlphaFoldDB" id="A0A2T5C6M4"/>
<name>A0A2T5C6M4_9BACT</name>
<dbReference type="EMBL" id="QAAD01000001">
    <property type="protein sequence ID" value="PTN10598.1"/>
    <property type="molecule type" value="Genomic_DNA"/>
</dbReference>
<dbReference type="RefSeq" id="WP_107820697.1">
    <property type="nucleotide sequence ID" value="NZ_OY782574.1"/>
</dbReference>
<protein>
    <submittedName>
        <fullName evidence="1">Uncharacterized protein</fullName>
    </submittedName>
</protein>
<reference evidence="1 2" key="1">
    <citation type="submission" date="2018-04" db="EMBL/GenBank/DDBJ databases">
        <title>Genomic Encyclopedia of Archaeal and Bacterial Type Strains, Phase II (KMG-II): from individual species to whole genera.</title>
        <authorList>
            <person name="Goeker M."/>
        </authorList>
    </citation>
    <scope>NUCLEOTIDE SEQUENCE [LARGE SCALE GENOMIC DNA]</scope>
    <source>
        <strain evidence="1 2">DSM 28823</strain>
    </source>
</reference>
<evidence type="ECO:0000313" key="2">
    <source>
        <dbReference type="Proteomes" id="UP000243525"/>
    </source>
</evidence>
<keyword evidence="2" id="KW-1185">Reference proteome</keyword>
<comment type="caution">
    <text evidence="1">The sequence shown here is derived from an EMBL/GenBank/DDBJ whole genome shotgun (WGS) entry which is preliminary data.</text>
</comment>
<proteinExistence type="predicted"/>
<sequence>MESTNAIEVFGTIRKQETLLTIDDKVQTGTLVFEALEPFPGYYHETPFGTNPVYMYLALQQQYPLIDMIRATQKVEKDFNEKFDAGKGFVNFVDTSYNVLRIRHLNRYDLIGDLQNAYNSHGIHFMMKTKRGFEGVAQIKVVKFFNLTPLAEGIYLDNKEENHAYIELPKELNWDDFNALSNRVKYNWEESKFDAAVGAFMHKGQLHEFVRIYSNKLTLDYLEALRQLYLEKMK</sequence>